<dbReference type="EC" id="6.2.1.3" evidence="4"/>
<dbReference type="PROSITE" id="PS00455">
    <property type="entry name" value="AMP_BINDING"/>
    <property type="match status" value="1"/>
</dbReference>
<evidence type="ECO:0000259" key="3">
    <source>
        <dbReference type="Pfam" id="PF00501"/>
    </source>
</evidence>
<comment type="caution">
    <text evidence="4">The sequence shown here is derived from an EMBL/GenBank/DDBJ whole genome shotgun (WGS) entry which is preliminary data.</text>
</comment>
<dbReference type="InterPro" id="IPR020845">
    <property type="entry name" value="AMP-binding_CS"/>
</dbReference>
<proteinExistence type="predicted"/>
<evidence type="ECO:0000313" key="4">
    <source>
        <dbReference type="EMBL" id="MBB3712629.1"/>
    </source>
</evidence>
<evidence type="ECO:0000256" key="1">
    <source>
        <dbReference type="ARBA" id="ARBA00022741"/>
    </source>
</evidence>
<reference evidence="4 5" key="1">
    <citation type="submission" date="2020-08" db="EMBL/GenBank/DDBJ databases">
        <title>Genomic Encyclopedia of Type Strains, Phase III (KMG-III): the genomes of soil and plant-associated and newly described type strains.</title>
        <authorList>
            <person name="Whitman W."/>
        </authorList>
    </citation>
    <scope>NUCLEOTIDE SEQUENCE [LARGE SCALE GENOMIC DNA]</scope>
    <source>
        <strain evidence="4 5">CECT 8572</strain>
    </source>
</reference>
<protein>
    <submittedName>
        <fullName evidence="4">Long-chain acyl-CoA synthetase</fullName>
        <ecNumber evidence="4">6.2.1.3</ecNumber>
    </submittedName>
</protein>
<keyword evidence="5" id="KW-1185">Reference proteome</keyword>
<evidence type="ECO:0000256" key="2">
    <source>
        <dbReference type="ARBA" id="ARBA00022840"/>
    </source>
</evidence>
<keyword evidence="4" id="KW-0436">Ligase</keyword>
<sequence length="652" mass="71867">MQHDPQPSRDPRILHPDWEPGDTLIALLARNARTHPDGIAMRERDHGIWQQTTWAGYLDAVLALAAGFEAAGIGPGDIVLVTGDNRARLYVATLALTALRAIPAPAYSDARPEELLDQMIREGIRAAVVEDQEQVDKLESLRDRHPDLTKIFYDDPRGLGAKAPAGAAALADLAENGQARLAAEAGLRDDLIGRATVFDTAVLLHSSGTTGAPKGIPLRHGHVLSGVRNAAAAGYFREGEEHMAYLPMAWVGDFSFSIAAAIELRFTVNVPENQETALHDLREIAPTLYFASPRAWSAMLTRVQVGIAETSGLKRRLYDHFMPFALELERARLAGRKPSALQRFWRGVGDVVIYGPLRDQLGLRRVARPYTAGEAIGEEVFLYFRALGLNLRQFYGQTENCALAVAQSSDDISLTTVGRPFPGVEVRIDETGEILLKGGNIFDGYFENEKATAESLRDGWLCTGDAGQWSDDGQLMVLGRLSEVMHKADGTRFIPTYLENRLKFASAIRDVCVIGKDRAFLSAIVCIDFAAVGQWAQERGLSYTSYAELSQRPEVLELVRREIARLNDAVPAELSIRRFVNLHKEFDPDDGEVTRTRKLKRGVIDARYGQIIDAVYAGHDEIEYEARITYESGETGVLTRVLKIGDLDGGQH</sequence>
<dbReference type="InterPro" id="IPR000873">
    <property type="entry name" value="AMP-dep_synth/lig_dom"/>
</dbReference>
<name>A0ABR6HPZ3_9RHOB</name>
<dbReference type="RefSeq" id="WP_183473204.1">
    <property type="nucleotide sequence ID" value="NZ_CP139691.1"/>
</dbReference>
<organism evidence="4 5">
    <name type="scientific">Limimaricola variabilis</name>
    <dbReference type="NCBI Taxonomy" id="1492771"/>
    <lineage>
        <taxon>Bacteria</taxon>
        <taxon>Pseudomonadati</taxon>
        <taxon>Pseudomonadota</taxon>
        <taxon>Alphaproteobacteria</taxon>
        <taxon>Rhodobacterales</taxon>
        <taxon>Paracoccaceae</taxon>
        <taxon>Limimaricola</taxon>
    </lineage>
</organism>
<gene>
    <name evidence="4" type="ORF">FHS00_002224</name>
</gene>
<evidence type="ECO:0000313" key="5">
    <source>
        <dbReference type="Proteomes" id="UP000576152"/>
    </source>
</evidence>
<dbReference type="Gene3D" id="3.40.50.12780">
    <property type="entry name" value="N-terminal domain of ligase-like"/>
    <property type="match status" value="1"/>
</dbReference>
<keyword evidence="2" id="KW-0067">ATP-binding</keyword>
<dbReference type="PANTHER" id="PTHR43272:SF33">
    <property type="entry name" value="AMP-BINDING DOMAIN-CONTAINING PROTEIN-RELATED"/>
    <property type="match status" value="1"/>
</dbReference>
<keyword evidence="1" id="KW-0547">Nucleotide-binding</keyword>
<dbReference type="Pfam" id="PF23562">
    <property type="entry name" value="AMP-binding_C_3"/>
    <property type="match status" value="1"/>
</dbReference>
<feature type="domain" description="AMP-dependent synthetase/ligase" evidence="3">
    <location>
        <begin position="29"/>
        <end position="446"/>
    </location>
</feature>
<accession>A0ABR6HPZ3</accession>
<dbReference type="InterPro" id="IPR042099">
    <property type="entry name" value="ANL_N_sf"/>
</dbReference>
<dbReference type="GO" id="GO:0004467">
    <property type="term" value="F:long-chain fatty acid-CoA ligase activity"/>
    <property type="evidence" value="ECO:0007669"/>
    <property type="project" value="UniProtKB-EC"/>
</dbReference>
<dbReference type="SUPFAM" id="SSF56801">
    <property type="entry name" value="Acetyl-CoA synthetase-like"/>
    <property type="match status" value="1"/>
</dbReference>
<dbReference type="Proteomes" id="UP000576152">
    <property type="component" value="Unassembled WGS sequence"/>
</dbReference>
<dbReference type="PANTHER" id="PTHR43272">
    <property type="entry name" value="LONG-CHAIN-FATTY-ACID--COA LIGASE"/>
    <property type="match status" value="1"/>
</dbReference>
<dbReference type="Pfam" id="PF00501">
    <property type="entry name" value="AMP-binding"/>
    <property type="match status" value="1"/>
</dbReference>
<dbReference type="EMBL" id="JACIBX010000008">
    <property type="protein sequence ID" value="MBB3712629.1"/>
    <property type="molecule type" value="Genomic_DNA"/>
</dbReference>